<protein>
    <recommendedName>
        <fullName evidence="2">DUF6533 domain-containing protein</fullName>
    </recommendedName>
</protein>
<feature type="transmembrane region" description="Helical" evidence="1">
    <location>
        <begin position="167"/>
        <end position="189"/>
    </location>
</feature>
<evidence type="ECO:0000256" key="1">
    <source>
        <dbReference type="SAM" id="Phobius"/>
    </source>
</evidence>
<sequence>MTAGPFFDLIQSLGDLQSTRYAELASSCIIVYDHLITLDREIDLIWMSPWSTGKVLFILNRYYTLTSVLINNYGLFGSHLTNSICSHFYPWQGWTGLIACILAEAILQMRIYALYYLNKRLLVVMVTLFVACMASSAYVMGSVLSNIDAIAVNFSGWHVCLPLNVSSHFYAFWIPILFFETFLCILAIYRGFQTFKTDGSLFQSGRRLVGILIRDSVMYFIVMCATYLTNLLVWVLARQTLLEIPIGFSVAFSCVLANRVVLNVRHINRENSTEHRRVSRIRIESNHTRDAVYRVQANSRLNEIEMACLRSLRAPNV</sequence>
<dbReference type="AlphaFoldDB" id="A0A2A9NA53"/>
<keyword evidence="4" id="KW-1185">Reference proteome</keyword>
<dbReference type="OrthoDB" id="3349377at2759"/>
<dbReference type="InterPro" id="IPR045340">
    <property type="entry name" value="DUF6533"/>
</dbReference>
<name>A0A2A9NA53_9AGAR</name>
<gene>
    <name evidence="3" type="ORF">AMATHDRAFT_66576</name>
</gene>
<evidence type="ECO:0000259" key="2">
    <source>
        <dbReference type="Pfam" id="PF20151"/>
    </source>
</evidence>
<feature type="transmembrane region" description="Helical" evidence="1">
    <location>
        <begin position="121"/>
        <end position="147"/>
    </location>
</feature>
<keyword evidence="1" id="KW-0812">Transmembrane</keyword>
<reference evidence="3 4" key="1">
    <citation type="submission" date="2014-02" db="EMBL/GenBank/DDBJ databases">
        <title>Transposable element dynamics among asymbiotic and ectomycorrhizal Amanita fungi.</title>
        <authorList>
            <consortium name="DOE Joint Genome Institute"/>
            <person name="Hess J."/>
            <person name="Skrede I."/>
            <person name="Wolfe B."/>
            <person name="LaButti K."/>
            <person name="Ohm R.A."/>
            <person name="Grigoriev I.V."/>
            <person name="Pringle A."/>
        </authorList>
    </citation>
    <scope>NUCLEOTIDE SEQUENCE [LARGE SCALE GENOMIC DNA]</scope>
    <source>
        <strain evidence="3 4">SKay4041</strain>
    </source>
</reference>
<feature type="transmembrane region" description="Helical" evidence="1">
    <location>
        <begin position="242"/>
        <end position="262"/>
    </location>
</feature>
<dbReference type="Pfam" id="PF20151">
    <property type="entry name" value="DUF6533"/>
    <property type="match status" value="1"/>
</dbReference>
<feature type="transmembrane region" description="Helical" evidence="1">
    <location>
        <begin position="216"/>
        <end position="236"/>
    </location>
</feature>
<feature type="transmembrane region" description="Helical" evidence="1">
    <location>
        <begin position="91"/>
        <end position="109"/>
    </location>
</feature>
<evidence type="ECO:0000313" key="3">
    <source>
        <dbReference type="EMBL" id="PFH47895.1"/>
    </source>
</evidence>
<feature type="domain" description="DUF6533" evidence="2">
    <location>
        <begin position="21"/>
        <end position="65"/>
    </location>
</feature>
<evidence type="ECO:0000313" key="4">
    <source>
        <dbReference type="Proteomes" id="UP000242287"/>
    </source>
</evidence>
<proteinExistence type="predicted"/>
<keyword evidence="1" id="KW-0472">Membrane</keyword>
<accession>A0A2A9NA53</accession>
<keyword evidence="1" id="KW-1133">Transmembrane helix</keyword>
<organism evidence="3 4">
    <name type="scientific">Amanita thiersii Skay4041</name>
    <dbReference type="NCBI Taxonomy" id="703135"/>
    <lineage>
        <taxon>Eukaryota</taxon>
        <taxon>Fungi</taxon>
        <taxon>Dikarya</taxon>
        <taxon>Basidiomycota</taxon>
        <taxon>Agaricomycotina</taxon>
        <taxon>Agaricomycetes</taxon>
        <taxon>Agaricomycetidae</taxon>
        <taxon>Agaricales</taxon>
        <taxon>Pluteineae</taxon>
        <taxon>Amanitaceae</taxon>
        <taxon>Amanita</taxon>
    </lineage>
</organism>
<dbReference type="Proteomes" id="UP000242287">
    <property type="component" value="Unassembled WGS sequence"/>
</dbReference>
<dbReference type="EMBL" id="KZ302086">
    <property type="protein sequence ID" value="PFH47895.1"/>
    <property type="molecule type" value="Genomic_DNA"/>
</dbReference>